<name>A0A4Z2G6P3_9TELE</name>
<feature type="region of interest" description="Disordered" evidence="1">
    <location>
        <begin position="53"/>
        <end position="72"/>
    </location>
</feature>
<evidence type="ECO:0000313" key="3">
    <source>
        <dbReference type="Proteomes" id="UP000314294"/>
    </source>
</evidence>
<sequence>MALIGWMSSGAQVGPRRGAGGFTAAGLCVAGAPENVIRVSHAARSVVTGGGGAAGSALTKRGDRVGSARSRHPAVSGQVAMAASFKRQLFQGGGAQTDSSAVC</sequence>
<reference evidence="2 3" key="1">
    <citation type="submission" date="2019-03" db="EMBL/GenBank/DDBJ databases">
        <title>First draft genome of Liparis tanakae, snailfish: a comprehensive survey of snailfish specific genes.</title>
        <authorList>
            <person name="Kim W."/>
            <person name="Song I."/>
            <person name="Jeong J.-H."/>
            <person name="Kim D."/>
            <person name="Kim S."/>
            <person name="Ryu S."/>
            <person name="Song J.Y."/>
            <person name="Lee S.K."/>
        </authorList>
    </citation>
    <scope>NUCLEOTIDE SEQUENCE [LARGE SCALE GENOMIC DNA]</scope>
    <source>
        <tissue evidence="2">Muscle</tissue>
    </source>
</reference>
<comment type="caution">
    <text evidence="2">The sequence shown here is derived from an EMBL/GenBank/DDBJ whole genome shotgun (WGS) entry which is preliminary data.</text>
</comment>
<dbReference type="Proteomes" id="UP000314294">
    <property type="component" value="Unassembled WGS sequence"/>
</dbReference>
<dbReference type="AlphaFoldDB" id="A0A4Z2G6P3"/>
<proteinExistence type="predicted"/>
<protein>
    <submittedName>
        <fullName evidence="2">Uncharacterized protein</fullName>
    </submittedName>
</protein>
<evidence type="ECO:0000256" key="1">
    <source>
        <dbReference type="SAM" id="MobiDB-lite"/>
    </source>
</evidence>
<gene>
    <name evidence="2" type="ORF">EYF80_041328</name>
</gene>
<organism evidence="2 3">
    <name type="scientific">Liparis tanakae</name>
    <name type="common">Tanaka's snailfish</name>
    <dbReference type="NCBI Taxonomy" id="230148"/>
    <lineage>
        <taxon>Eukaryota</taxon>
        <taxon>Metazoa</taxon>
        <taxon>Chordata</taxon>
        <taxon>Craniata</taxon>
        <taxon>Vertebrata</taxon>
        <taxon>Euteleostomi</taxon>
        <taxon>Actinopterygii</taxon>
        <taxon>Neopterygii</taxon>
        <taxon>Teleostei</taxon>
        <taxon>Neoteleostei</taxon>
        <taxon>Acanthomorphata</taxon>
        <taxon>Eupercaria</taxon>
        <taxon>Perciformes</taxon>
        <taxon>Cottioidei</taxon>
        <taxon>Cottales</taxon>
        <taxon>Liparidae</taxon>
        <taxon>Liparis</taxon>
    </lineage>
</organism>
<dbReference type="EMBL" id="SRLO01000696">
    <property type="protein sequence ID" value="TNN48454.1"/>
    <property type="molecule type" value="Genomic_DNA"/>
</dbReference>
<accession>A0A4Z2G6P3</accession>
<keyword evidence="3" id="KW-1185">Reference proteome</keyword>
<evidence type="ECO:0000313" key="2">
    <source>
        <dbReference type="EMBL" id="TNN48454.1"/>
    </source>
</evidence>